<dbReference type="PANTHER" id="PTHR12526">
    <property type="entry name" value="GLYCOSYLTRANSFERASE"/>
    <property type="match status" value="1"/>
</dbReference>
<keyword evidence="1" id="KW-0328">Glycosyltransferase</keyword>
<dbReference type="RefSeq" id="WP_243124253.1">
    <property type="nucleotide sequence ID" value="NZ_QFGA01000004.1"/>
</dbReference>
<dbReference type="Pfam" id="PF13692">
    <property type="entry name" value="Glyco_trans_1_4"/>
    <property type="match status" value="1"/>
</dbReference>
<dbReference type="PANTHER" id="PTHR12526:SF630">
    <property type="entry name" value="GLYCOSYLTRANSFERASE"/>
    <property type="match status" value="1"/>
</dbReference>
<dbReference type="Proteomes" id="UP000298324">
    <property type="component" value="Unassembled WGS sequence"/>
</dbReference>
<accession>A0A4Y7R5R4</accession>
<protein>
    <submittedName>
        <fullName evidence="1">Putative teichuronic acid biosynthesis glycosyltransferase TuaH</fullName>
        <ecNumber evidence="1">2.4.-.-</ecNumber>
    </submittedName>
</protein>
<gene>
    <name evidence="1" type="primary">tuaH_2</name>
    <name evidence="1" type="ORF">Psch_04010</name>
</gene>
<keyword evidence="2" id="KW-1185">Reference proteome</keyword>
<keyword evidence="1" id="KW-0808">Transferase</keyword>
<comment type="caution">
    <text evidence="1">The sequence shown here is derived from an EMBL/GenBank/DDBJ whole genome shotgun (WGS) entry which is preliminary data.</text>
</comment>
<dbReference type="SUPFAM" id="SSF53756">
    <property type="entry name" value="UDP-Glycosyltransferase/glycogen phosphorylase"/>
    <property type="match status" value="1"/>
</dbReference>
<dbReference type="EMBL" id="QFGA01000004">
    <property type="protein sequence ID" value="TEB04285.1"/>
    <property type="molecule type" value="Genomic_DNA"/>
</dbReference>
<organism evidence="1 2">
    <name type="scientific">Pelotomaculum schinkii</name>
    <dbReference type="NCBI Taxonomy" id="78350"/>
    <lineage>
        <taxon>Bacteria</taxon>
        <taxon>Bacillati</taxon>
        <taxon>Bacillota</taxon>
        <taxon>Clostridia</taxon>
        <taxon>Eubacteriales</taxon>
        <taxon>Desulfotomaculaceae</taxon>
        <taxon>Pelotomaculum</taxon>
    </lineage>
</organism>
<sequence length="392" mass="43970">MRGETIVCLSAANWEGMWARAQQFMSIFAGQGNRVLYVDPPITYLSPLKNPELRKQPHDHVRSVDDRIRVYSPPVLLPFGNIYRVVNRFNQRILAAGLKRVCRELGWQPTIYWTYLPNTVDLPLSRDLLLVYDCADEHTAFPGLIKRETVAGMERELFGRANVTLTSAGELYQSKKDQAPDLLLAPNGADVTHFNKALQPELEIPPEIASLPRPVAGYVGAVSRWLDQELLAAAARTHPEWSLVLIGPVDTDVTILKALPNVHLLGRKSYATLPSYLKGLDLALIPFKINELTRGVNPVKLYEYLAAGKPVVSSDLPEVRPFQPAIAVYRNQPEFLKKMEEELAKDSPQKAAGRLRLAEENSWQARAAVIEEEIARKLGVERRKQGDGSFYS</sequence>
<dbReference type="GO" id="GO:0016757">
    <property type="term" value="F:glycosyltransferase activity"/>
    <property type="evidence" value="ECO:0007669"/>
    <property type="project" value="UniProtKB-KW"/>
</dbReference>
<dbReference type="AlphaFoldDB" id="A0A4Y7R5R4"/>
<dbReference type="Gene3D" id="3.40.50.2000">
    <property type="entry name" value="Glycogen Phosphorylase B"/>
    <property type="match status" value="1"/>
</dbReference>
<reference evidence="1 2" key="1">
    <citation type="journal article" date="2018" name="Environ. Microbiol.">
        <title>Novel energy conservation strategies and behaviour of Pelotomaculum schinkii driving syntrophic propionate catabolism.</title>
        <authorList>
            <person name="Hidalgo-Ahumada C.A.P."/>
            <person name="Nobu M.K."/>
            <person name="Narihiro T."/>
            <person name="Tamaki H."/>
            <person name="Liu W.T."/>
            <person name="Kamagata Y."/>
            <person name="Stams A.J.M."/>
            <person name="Imachi H."/>
            <person name="Sousa D.Z."/>
        </authorList>
    </citation>
    <scope>NUCLEOTIDE SEQUENCE [LARGE SCALE GENOMIC DNA]</scope>
    <source>
        <strain evidence="1 2">HH</strain>
    </source>
</reference>
<dbReference type="EC" id="2.4.-.-" evidence="1"/>
<evidence type="ECO:0000313" key="1">
    <source>
        <dbReference type="EMBL" id="TEB04285.1"/>
    </source>
</evidence>
<name>A0A4Y7R5R4_9FIRM</name>
<evidence type="ECO:0000313" key="2">
    <source>
        <dbReference type="Proteomes" id="UP000298324"/>
    </source>
</evidence>
<proteinExistence type="predicted"/>